<accession>A0A1X1TZ62</accession>
<gene>
    <name evidence="1" type="ORF">AWC05_00830</name>
</gene>
<sequence length="233" mass="25243">MQGLPTNPLTIKLAIDALAAVVMDLSNAGESVEYIEGFAKMVTALILSVDVAGASDDLRSFAFDRAKSVRAFLKKRTEYMAVRAIQQAVEALNGFIALDTSGTVGMQDLVDEVNDLIEASNYAAVKEMIPTLLEGSNDYDRLTIESIQVIAQLHLSEFDAAGAGIDRLLAFQMHQDYMATPLMQGLGKIHQVLTALSANLPPALSARIRPVYARTMQLWALVESRSSRKPGGE</sequence>
<keyword evidence="2" id="KW-1185">Reference proteome</keyword>
<comment type="caution">
    <text evidence="1">The sequence shown here is derived from an EMBL/GenBank/DDBJ whole genome shotgun (WGS) entry which is preliminary data.</text>
</comment>
<protein>
    <submittedName>
        <fullName evidence="1">Uncharacterized protein</fullName>
    </submittedName>
</protein>
<dbReference type="STRING" id="292462.AWC05_00830"/>
<reference evidence="1 2" key="1">
    <citation type="submission" date="2016-01" db="EMBL/GenBank/DDBJ databases">
        <title>The new phylogeny of the genus Mycobacterium.</title>
        <authorList>
            <person name="Tarcisio F."/>
            <person name="Conor M."/>
            <person name="Antonella G."/>
            <person name="Elisabetta G."/>
            <person name="Giulia F.S."/>
            <person name="Sara T."/>
            <person name="Anna F."/>
            <person name="Clotilde B."/>
            <person name="Roberto B."/>
            <person name="Veronica D.S."/>
            <person name="Fabio R."/>
            <person name="Monica P."/>
            <person name="Olivier J."/>
            <person name="Enrico T."/>
            <person name="Nicola S."/>
        </authorList>
    </citation>
    <scope>NUCLEOTIDE SEQUENCE [LARGE SCALE GENOMIC DNA]</scope>
    <source>
        <strain evidence="1 2">DSM 44852</strain>
    </source>
</reference>
<dbReference type="EMBL" id="LQOV01000029">
    <property type="protein sequence ID" value="ORV49699.1"/>
    <property type="molecule type" value="Genomic_DNA"/>
</dbReference>
<evidence type="ECO:0000313" key="1">
    <source>
        <dbReference type="EMBL" id="ORV49699.1"/>
    </source>
</evidence>
<proteinExistence type="predicted"/>
<organism evidence="1 2">
    <name type="scientific">Mycobacterium florentinum</name>
    <dbReference type="NCBI Taxonomy" id="292462"/>
    <lineage>
        <taxon>Bacteria</taxon>
        <taxon>Bacillati</taxon>
        <taxon>Actinomycetota</taxon>
        <taxon>Actinomycetes</taxon>
        <taxon>Mycobacteriales</taxon>
        <taxon>Mycobacteriaceae</taxon>
        <taxon>Mycobacterium</taxon>
        <taxon>Mycobacterium simiae complex</taxon>
    </lineage>
</organism>
<name>A0A1X1TZ62_MYCFL</name>
<dbReference type="Proteomes" id="UP000193010">
    <property type="component" value="Unassembled WGS sequence"/>
</dbReference>
<evidence type="ECO:0000313" key="2">
    <source>
        <dbReference type="Proteomes" id="UP000193010"/>
    </source>
</evidence>
<dbReference type="AlphaFoldDB" id="A0A1X1TZ62"/>